<keyword evidence="3" id="KW-0106">Calcium</keyword>
<comment type="caution">
    <text evidence="6">The sequence shown here is derived from an EMBL/GenBank/DDBJ whole genome shotgun (WGS) entry which is preliminary data.</text>
</comment>
<evidence type="ECO:0000313" key="6">
    <source>
        <dbReference type="EMBL" id="EJW84640.1"/>
    </source>
</evidence>
<evidence type="ECO:0000313" key="7">
    <source>
        <dbReference type="Proteomes" id="UP000004810"/>
    </source>
</evidence>
<dbReference type="PROSITE" id="PS50222">
    <property type="entry name" value="EF_HAND_2"/>
    <property type="match status" value="2"/>
</dbReference>
<feature type="chain" id="PRO_5003821979" description="EF-hand domain-containing protein" evidence="4">
    <location>
        <begin position="22"/>
        <end position="268"/>
    </location>
</feature>
<dbReference type="PANTHER" id="PTHR10827">
    <property type="entry name" value="RETICULOCALBIN"/>
    <property type="match status" value="1"/>
</dbReference>
<feature type="domain" description="EF-hand" evidence="5">
    <location>
        <begin position="53"/>
        <end position="88"/>
    </location>
</feature>
<keyword evidence="4" id="KW-0732">Signal</keyword>
<feature type="signal peptide" evidence="4">
    <location>
        <begin position="1"/>
        <end position="21"/>
    </location>
</feature>
<dbReference type="GO" id="GO:0005509">
    <property type="term" value="F:calcium ion binding"/>
    <property type="evidence" value="ECO:0007669"/>
    <property type="project" value="InterPro"/>
</dbReference>
<dbReference type="EMBL" id="ADBV01001533">
    <property type="protein sequence ID" value="EJW84640.1"/>
    <property type="molecule type" value="Genomic_DNA"/>
</dbReference>
<evidence type="ECO:0000256" key="3">
    <source>
        <dbReference type="ARBA" id="ARBA00022837"/>
    </source>
</evidence>
<dbReference type="SMART" id="SM00054">
    <property type="entry name" value="EFh"/>
    <property type="match status" value="5"/>
</dbReference>
<dbReference type="AlphaFoldDB" id="J9BBX4"/>
<dbReference type="PROSITE" id="PS00018">
    <property type="entry name" value="EF_HAND_1"/>
    <property type="match status" value="2"/>
</dbReference>
<dbReference type="Pfam" id="PF13202">
    <property type="entry name" value="EF-hand_5"/>
    <property type="match status" value="1"/>
</dbReference>
<evidence type="ECO:0000256" key="2">
    <source>
        <dbReference type="ARBA" id="ARBA00022737"/>
    </source>
</evidence>
<evidence type="ECO:0000256" key="4">
    <source>
        <dbReference type="SAM" id="SignalP"/>
    </source>
</evidence>
<keyword evidence="1" id="KW-0479">Metal-binding</keyword>
<evidence type="ECO:0000256" key="1">
    <source>
        <dbReference type="ARBA" id="ARBA00022723"/>
    </source>
</evidence>
<accession>J9BBX4</accession>
<name>J9BBX4_WUCBA</name>
<dbReference type="InterPro" id="IPR011992">
    <property type="entry name" value="EF-hand-dom_pair"/>
</dbReference>
<evidence type="ECO:0000259" key="5">
    <source>
        <dbReference type="PROSITE" id="PS50222"/>
    </source>
</evidence>
<dbReference type="InterPro" id="IPR018247">
    <property type="entry name" value="EF_Hand_1_Ca_BS"/>
</dbReference>
<proteinExistence type="predicted"/>
<dbReference type="PANTHER" id="PTHR10827:SF98">
    <property type="entry name" value="45 KDA CALCIUM-BINDING PROTEIN"/>
    <property type="match status" value="1"/>
</dbReference>
<dbReference type="Pfam" id="PF13499">
    <property type="entry name" value="EF-hand_7"/>
    <property type="match status" value="1"/>
</dbReference>
<keyword evidence="2" id="KW-0677">Repeat</keyword>
<reference evidence="7" key="1">
    <citation type="submission" date="2012-08" db="EMBL/GenBank/DDBJ databases">
        <title>The Genome Sequence of Wuchereria bancrofti.</title>
        <authorList>
            <person name="Nutman T.B."/>
            <person name="Fink D.L."/>
            <person name="Russ C."/>
            <person name="Young S."/>
            <person name="Zeng Q."/>
            <person name="Koehrsen M."/>
            <person name="Alvarado L."/>
            <person name="Berlin A."/>
            <person name="Chapman S.B."/>
            <person name="Chen Z."/>
            <person name="Freedman E."/>
            <person name="Gellesch M."/>
            <person name="Goldberg J."/>
            <person name="Griggs A."/>
            <person name="Gujja S."/>
            <person name="Heilman E.R."/>
            <person name="Heiman D."/>
            <person name="Hepburn T."/>
            <person name="Howarth C."/>
            <person name="Jen D."/>
            <person name="Larson L."/>
            <person name="Lewis B."/>
            <person name="Mehta T."/>
            <person name="Park D."/>
            <person name="Pearson M."/>
            <person name="Roberts A."/>
            <person name="Saif S."/>
            <person name="Shea T."/>
            <person name="Shenoy N."/>
            <person name="Sisk P."/>
            <person name="Stolte C."/>
            <person name="Sykes S."/>
            <person name="Walk T."/>
            <person name="White J."/>
            <person name="Yandava C."/>
            <person name="Haas B."/>
            <person name="Henn M.R."/>
            <person name="Nusbaum C."/>
            <person name="Birren B."/>
        </authorList>
    </citation>
    <scope>NUCLEOTIDE SEQUENCE [LARGE SCALE GENOMIC DNA]</scope>
    <source>
        <strain evidence="7">NA</strain>
    </source>
</reference>
<dbReference type="Proteomes" id="UP000004810">
    <property type="component" value="Unassembled WGS sequence"/>
</dbReference>
<dbReference type="Gene3D" id="1.10.238.10">
    <property type="entry name" value="EF-hand"/>
    <property type="match status" value="2"/>
</dbReference>
<feature type="domain" description="EF-hand" evidence="5">
    <location>
        <begin position="123"/>
        <end position="158"/>
    </location>
</feature>
<dbReference type="SUPFAM" id="SSF47473">
    <property type="entry name" value="EF-hand"/>
    <property type="match status" value="2"/>
</dbReference>
<organism evidence="6 7">
    <name type="scientific">Wuchereria bancrofti</name>
    <dbReference type="NCBI Taxonomy" id="6293"/>
    <lineage>
        <taxon>Eukaryota</taxon>
        <taxon>Metazoa</taxon>
        <taxon>Ecdysozoa</taxon>
        <taxon>Nematoda</taxon>
        <taxon>Chromadorea</taxon>
        <taxon>Rhabditida</taxon>
        <taxon>Spirurina</taxon>
        <taxon>Spiruromorpha</taxon>
        <taxon>Filarioidea</taxon>
        <taxon>Onchocercidae</taxon>
        <taxon>Wuchereria</taxon>
    </lineage>
</organism>
<sequence length="268" mass="30911">MSRPWISFATIIILFSPTAVGIVNRYITHYDLTKDGKVDSRELRTIAYMDHKLPPTISDDIFRKADRNGDKFIDRTEIIAAARLVQRHVALATLRWLEDHDTDGDGLLNEVELFESIYMELGLSIKDVKSCFRESDVNNDKYLTSSELVETLHCSRLLAQKEAKELLKIYDTDGDHRLNIREAQMLADLRYDIKPSYATIVFEDVSHRTDHTINELELIDFLTKLREQAAIAALNKLSVSFSTPVRLTDNKYFLPVSFELRVAPRKYQ</sequence>
<protein>
    <recommendedName>
        <fullName evidence="5">EF-hand domain-containing protein</fullName>
    </recommendedName>
</protein>
<gene>
    <name evidence="6" type="ORF">WUBG_04444</name>
</gene>
<dbReference type="InterPro" id="IPR002048">
    <property type="entry name" value="EF_hand_dom"/>
</dbReference>